<dbReference type="Proteomes" id="UP000430692">
    <property type="component" value="Unassembled WGS sequence"/>
</dbReference>
<dbReference type="Pfam" id="PF03013">
    <property type="entry name" value="Pyr_excise"/>
    <property type="match status" value="1"/>
</dbReference>
<dbReference type="AlphaFoldDB" id="A0A6I4W5E1"/>
<reference evidence="1 2" key="1">
    <citation type="submission" date="2019-12" db="EMBL/GenBank/DDBJ databases">
        <title>Whole-genome analyses of novel actinobacteria.</title>
        <authorList>
            <person name="Sahin N."/>
            <person name="Saygin H."/>
        </authorList>
    </citation>
    <scope>NUCLEOTIDE SEQUENCE [LARGE SCALE GENOMIC DNA]</scope>
    <source>
        <strain evidence="1 2">KC615</strain>
    </source>
</reference>
<gene>
    <name evidence="1" type="ORF">GSM42_17765</name>
</gene>
<accession>A0A6I4W5E1</accession>
<name>A0A6I4W5E1_9BACL</name>
<keyword evidence="2" id="KW-1185">Reference proteome</keyword>
<dbReference type="EMBL" id="WUUL01000015">
    <property type="protein sequence ID" value="MXQ55532.1"/>
    <property type="molecule type" value="Genomic_DNA"/>
</dbReference>
<sequence length="142" mass="16416">MRLWSIHPKYLDTKGLVALWRETLLAQAVLQGNTKGYKNHPQLDRFKRHPSPLSAIGTYLSAIHQHALVRGHDFDESKIGSPRTSSLIPVTKGQVKYERDWLLEKLKGRAPEQMGVIIYEEEMEIHPLFFLVEGEIESWEKI</sequence>
<protein>
    <recommendedName>
        <fullName evidence="3">DNA lyase</fullName>
    </recommendedName>
</protein>
<evidence type="ECO:0000313" key="1">
    <source>
        <dbReference type="EMBL" id="MXQ55532.1"/>
    </source>
</evidence>
<evidence type="ECO:0000313" key="2">
    <source>
        <dbReference type="Proteomes" id="UP000430692"/>
    </source>
</evidence>
<evidence type="ECO:0008006" key="3">
    <source>
        <dbReference type="Google" id="ProtNLM"/>
    </source>
</evidence>
<organism evidence="1 2">
    <name type="scientific">Shimazuella alba</name>
    <dbReference type="NCBI Taxonomy" id="2690964"/>
    <lineage>
        <taxon>Bacteria</taxon>
        <taxon>Bacillati</taxon>
        <taxon>Bacillota</taxon>
        <taxon>Bacilli</taxon>
        <taxon>Bacillales</taxon>
        <taxon>Thermoactinomycetaceae</taxon>
        <taxon>Shimazuella</taxon>
    </lineage>
</organism>
<proteinExistence type="predicted"/>
<comment type="caution">
    <text evidence="1">The sequence shown here is derived from an EMBL/GenBank/DDBJ whole genome shotgun (WGS) entry which is preliminary data.</text>
</comment>
<dbReference type="RefSeq" id="WP_160802885.1">
    <property type="nucleotide sequence ID" value="NZ_WUUL01000015.1"/>
</dbReference>
<dbReference type="InterPro" id="IPR004260">
    <property type="entry name" value="Pyr-dimer_DNA_glycosylase"/>
</dbReference>